<dbReference type="GeneID" id="7804582"/>
<name>C3TX35_9ABAC</name>
<dbReference type="RefSeq" id="YP_002854737.1">
    <property type="nucleotide sequence ID" value="NC_012639.1"/>
</dbReference>
<accession>C3TX35</accession>
<feature type="domain" description="Bro-N" evidence="1">
    <location>
        <begin position="59"/>
        <end position="152"/>
    </location>
</feature>
<dbReference type="OrthoDB" id="7030at10239"/>
<sequence length="373" mass="43477">MFNILNNLFNIMHGKKYDKKETTTFLPKLPDFSYLFKQKKIIYNEHVKNKSDVEESITIKYFVKNKQVWMSGRHFAHEIGFENVDYALDRCVDFHNARPIAWLLTTGDVEARDNGFESDQQDKCINKLGALQLLDNIEFDNKAKFIICLLETINMLESANEKEQRIEDEKLSKILNAVELANENNTNLNVCYAQLINKLGEFESRFSDQLEIFNKKIDYCNNIEVLYSKLREYHCKIHNGKIENADDLGNLSFLSEQHYSDNDVTEKKFKMRFPKNSAKHPRLAVYVKPSDDDSGATEIALLAGQQKNVNVRKRHYKDMELVVDRVHPNPLLALNCLDEDLQNSNFNFLKKTKRSYQIDCGIEAVKRFIHDSV</sequence>
<dbReference type="Pfam" id="PF02498">
    <property type="entry name" value="Bro-N"/>
    <property type="match status" value="1"/>
</dbReference>
<proteinExistence type="predicted"/>
<organism evidence="3 4">
    <name type="scientific">Euproctis pseudoconspersa nucleopolyhedrovirus</name>
    <dbReference type="NCBI Taxonomy" id="307467"/>
    <lineage>
        <taxon>Viruses</taxon>
        <taxon>Viruses incertae sedis</taxon>
        <taxon>Naldaviricetes</taxon>
        <taxon>Lefavirales</taxon>
        <taxon>Baculoviridae</taxon>
        <taxon>Alphabaculovirus</taxon>
        <taxon>Alphabaculovirus eupseudoconspersae</taxon>
    </lineage>
</organism>
<evidence type="ECO:0000313" key="3">
    <source>
        <dbReference type="EMBL" id="ACO53577.1"/>
    </source>
</evidence>
<evidence type="ECO:0000259" key="1">
    <source>
        <dbReference type="Pfam" id="PF02498"/>
    </source>
</evidence>
<keyword evidence="4" id="KW-1185">Reference proteome</keyword>
<feature type="domain" description="DUF3627" evidence="2">
    <location>
        <begin position="272"/>
        <end position="345"/>
    </location>
</feature>
<dbReference type="InterPro" id="IPR003497">
    <property type="entry name" value="BRO_N_domain"/>
</dbReference>
<dbReference type="Proteomes" id="UP000203846">
    <property type="component" value="Segment"/>
</dbReference>
<dbReference type="EMBL" id="FJ227128">
    <property type="protein sequence ID" value="ACO53577.1"/>
    <property type="molecule type" value="Genomic_DNA"/>
</dbReference>
<dbReference type="Pfam" id="PF12299">
    <property type="entry name" value="DUF3627"/>
    <property type="match status" value="1"/>
</dbReference>
<evidence type="ECO:0000313" key="4">
    <source>
        <dbReference type="Proteomes" id="UP000203846"/>
    </source>
</evidence>
<reference evidence="3 4" key="1">
    <citation type="journal article" date="2009" name="Virus Genes">
        <title>Morphology and genome of Euproctis pseudoconspersa nucleopolyhedrovirus.</title>
        <authorList>
            <person name="Tang X.D."/>
            <person name="Xiao Q."/>
            <person name="Ma X.C."/>
            <person name="Zhu Z.R."/>
            <person name="Zhang C.X."/>
        </authorList>
    </citation>
    <scope>NUCLEOTIDE SEQUENCE [LARGE SCALE GENOMIC DNA]</scope>
    <source>
        <strain evidence="3 4">Hangzhou</strain>
    </source>
</reference>
<dbReference type="KEGG" id="vg:7804582"/>
<evidence type="ECO:0000259" key="2">
    <source>
        <dbReference type="Pfam" id="PF12299"/>
    </source>
</evidence>
<protein>
    <submittedName>
        <fullName evidence="3">38.7K protein</fullName>
    </submittedName>
</protein>
<dbReference type="InterPro" id="IPR022549">
    <property type="entry name" value="DUF3627"/>
</dbReference>